<evidence type="ECO:0000313" key="2">
    <source>
        <dbReference type="Proteomes" id="UP001162483"/>
    </source>
</evidence>
<comment type="caution">
    <text evidence="1">The sequence shown here is derived from an EMBL/GenBank/DDBJ whole genome shotgun (WGS) entry which is preliminary data.</text>
</comment>
<dbReference type="EMBL" id="CATNWA010016856">
    <property type="protein sequence ID" value="CAI9595931.1"/>
    <property type="molecule type" value="Genomic_DNA"/>
</dbReference>
<keyword evidence="2" id="KW-1185">Reference proteome</keyword>
<reference evidence="1" key="1">
    <citation type="submission" date="2023-05" db="EMBL/GenBank/DDBJ databases">
        <authorList>
            <person name="Stuckert A."/>
        </authorList>
    </citation>
    <scope>NUCLEOTIDE SEQUENCE</scope>
</reference>
<dbReference type="Proteomes" id="UP001162483">
    <property type="component" value="Unassembled WGS sequence"/>
</dbReference>
<proteinExistence type="predicted"/>
<organism evidence="1 2">
    <name type="scientific">Staurois parvus</name>
    <dbReference type="NCBI Taxonomy" id="386267"/>
    <lineage>
        <taxon>Eukaryota</taxon>
        <taxon>Metazoa</taxon>
        <taxon>Chordata</taxon>
        <taxon>Craniata</taxon>
        <taxon>Vertebrata</taxon>
        <taxon>Euteleostomi</taxon>
        <taxon>Amphibia</taxon>
        <taxon>Batrachia</taxon>
        <taxon>Anura</taxon>
        <taxon>Neobatrachia</taxon>
        <taxon>Ranoidea</taxon>
        <taxon>Ranidae</taxon>
        <taxon>Staurois</taxon>
    </lineage>
</organism>
<protein>
    <submittedName>
        <fullName evidence="1">Uncharacterized protein</fullName>
    </submittedName>
</protein>
<sequence length="9" mass="1086">MPRVQQSLQ</sequence>
<evidence type="ECO:0000313" key="1">
    <source>
        <dbReference type="EMBL" id="CAI9595931.1"/>
    </source>
</evidence>
<name>A0ABN9FFX9_9NEOB</name>
<gene>
    <name evidence="1" type="ORF">SPARVUS_LOCUS11972588</name>
</gene>
<accession>A0ABN9FFX9</accession>